<sequence length="57" mass="6490">MNHHPTNLCPECAHAPYCVITHNHSAVLSCSEFDELRHRAPEPILKITKREPEMATI</sequence>
<comment type="caution">
    <text evidence="1">The sequence shown here is derived from an EMBL/GenBank/DDBJ whole genome shotgun (WGS) entry which is preliminary data.</text>
</comment>
<reference evidence="1 2" key="1">
    <citation type="submission" date="2023-06" db="EMBL/GenBank/DDBJ databases">
        <authorList>
            <person name="Ye Y.-Q."/>
            <person name="Du Z.-J."/>
        </authorList>
    </citation>
    <scope>NUCLEOTIDE SEQUENCE [LARGE SCALE GENOMIC DNA]</scope>
    <source>
        <strain evidence="1 2">SDUM287046</strain>
    </source>
</reference>
<accession>A0ABT8DGB0</accession>
<evidence type="ECO:0000313" key="2">
    <source>
        <dbReference type="Proteomes" id="UP001244787"/>
    </source>
</evidence>
<dbReference type="EMBL" id="JAUGQQ010000001">
    <property type="protein sequence ID" value="MDN3722944.1"/>
    <property type="molecule type" value="Genomic_DNA"/>
</dbReference>
<evidence type="ECO:0000313" key="1">
    <source>
        <dbReference type="EMBL" id="MDN3722944.1"/>
    </source>
</evidence>
<dbReference type="Proteomes" id="UP001244787">
    <property type="component" value="Unassembled WGS sequence"/>
</dbReference>
<proteinExistence type="predicted"/>
<dbReference type="RefSeq" id="WP_290253030.1">
    <property type="nucleotide sequence ID" value="NZ_JAUGQQ010000001.1"/>
</dbReference>
<name>A0ABT8DGB0_9FLAO</name>
<organism evidence="1 2">
    <name type="scientific">Aequorivita aurantiaca</name>
    <dbReference type="NCBI Taxonomy" id="3053356"/>
    <lineage>
        <taxon>Bacteria</taxon>
        <taxon>Pseudomonadati</taxon>
        <taxon>Bacteroidota</taxon>
        <taxon>Flavobacteriia</taxon>
        <taxon>Flavobacteriales</taxon>
        <taxon>Flavobacteriaceae</taxon>
        <taxon>Aequorivita</taxon>
    </lineage>
</organism>
<protein>
    <submittedName>
        <fullName evidence="1">Uncharacterized protein</fullName>
    </submittedName>
</protein>
<gene>
    <name evidence="1" type="ORF">QRD02_00995</name>
</gene>
<keyword evidence="2" id="KW-1185">Reference proteome</keyword>